<evidence type="ECO:0000259" key="1">
    <source>
        <dbReference type="PROSITE" id="PS50011"/>
    </source>
</evidence>
<dbReference type="Pfam" id="PF00069">
    <property type="entry name" value="Pkinase"/>
    <property type="match status" value="1"/>
</dbReference>
<name>A0A3P6SQE9_LITSI</name>
<keyword evidence="3" id="KW-1185">Reference proteome</keyword>
<dbReference type="InterPro" id="IPR050235">
    <property type="entry name" value="CK1_Ser-Thr_kinase"/>
</dbReference>
<dbReference type="SMART" id="SM00220">
    <property type="entry name" value="S_TKc"/>
    <property type="match status" value="1"/>
</dbReference>
<dbReference type="Gene3D" id="1.10.510.10">
    <property type="entry name" value="Transferase(Phosphotransferase) domain 1"/>
    <property type="match status" value="1"/>
</dbReference>
<dbReference type="GO" id="GO:0004672">
    <property type="term" value="F:protein kinase activity"/>
    <property type="evidence" value="ECO:0007669"/>
    <property type="project" value="InterPro"/>
</dbReference>
<evidence type="ECO:0000313" key="2">
    <source>
        <dbReference type="EMBL" id="VDK70150.1"/>
    </source>
</evidence>
<dbReference type="SUPFAM" id="SSF56112">
    <property type="entry name" value="Protein kinase-like (PK-like)"/>
    <property type="match status" value="1"/>
</dbReference>
<dbReference type="OMA" id="KFIIMPL"/>
<dbReference type="EMBL" id="UYRX01000031">
    <property type="protein sequence ID" value="VDK70150.1"/>
    <property type="molecule type" value="Genomic_DNA"/>
</dbReference>
<dbReference type="Proteomes" id="UP000277928">
    <property type="component" value="Unassembled WGS sequence"/>
</dbReference>
<protein>
    <recommendedName>
        <fullName evidence="1">Protein kinase domain-containing protein</fullName>
    </recommendedName>
</protein>
<accession>A0A3P6SQE9</accession>
<organism evidence="2 3">
    <name type="scientific">Litomosoides sigmodontis</name>
    <name type="common">Filarial nematode worm</name>
    <dbReference type="NCBI Taxonomy" id="42156"/>
    <lineage>
        <taxon>Eukaryota</taxon>
        <taxon>Metazoa</taxon>
        <taxon>Ecdysozoa</taxon>
        <taxon>Nematoda</taxon>
        <taxon>Chromadorea</taxon>
        <taxon>Rhabditida</taxon>
        <taxon>Spirurina</taxon>
        <taxon>Spiruromorpha</taxon>
        <taxon>Filarioidea</taxon>
        <taxon>Onchocercidae</taxon>
        <taxon>Litomosoides</taxon>
    </lineage>
</organism>
<sequence length="333" mass="38289">MNSVSVDSCEGSCNNDENYISSRLPNKNVLIKGKNFEFAVGRLLSQGRFGAVYEVLRRTDGKRFAAKIEICDEHSHGLNMDYIVLLQASKVTCEHIASLIDQGRIEGHFKFIVMKMLGDNLQKLRRAFVECHFSLSTSLRLGIQTLAALEELHSMGFVHRDIKASNFAIGDASESKVNVYIIDFGLCRMYRSTKDGIKPPRSKTSFRGTARYASLAAHREEEISPKDDLESWFYMLIEMISGELPWSSIHRTDRKEIQCKKEQCRSSDYLKILLENCPKIEFRRILNYIDSLTYHSQPDHKFLTQMLQLAMKNYGVKMDEPYDWDDELQAQLS</sequence>
<dbReference type="OrthoDB" id="2687620at2759"/>
<reference evidence="2 3" key="1">
    <citation type="submission" date="2018-08" db="EMBL/GenBank/DDBJ databases">
        <authorList>
            <person name="Laetsch R D."/>
            <person name="Stevens L."/>
            <person name="Kumar S."/>
            <person name="Blaxter L. M."/>
        </authorList>
    </citation>
    <scope>NUCLEOTIDE SEQUENCE [LARGE SCALE GENOMIC DNA]</scope>
</reference>
<dbReference type="InterPro" id="IPR011009">
    <property type="entry name" value="Kinase-like_dom_sf"/>
</dbReference>
<evidence type="ECO:0000313" key="3">
    <source>
        <dbReference type="Proteomes" id="UP000277928"/>
    </source>
</evidence>
<dbReference type="PROSITE" id="PS50011">
    <property type="entry name" value="PROTEIN_KINASE_DOM"/>
    <property type="match status" value="1"/>
</dbReference>
<dbReference type="STRING" id="42156.A0A3P6SQE9"/>
<dbReference type="AlphaFoldDB" id="A0A3P6SQE9"/>
<proteinExistence type="predicted"/>
<dbReference type="GO" id="GO:0005524">
    <property type="term" value="F:ATP binding"/>
    <property type="evidence" value="ECO:0007669"/>
    <property type="project" value="InterPro"/>
</dbReference>
<dbReference type="PANTHER" id="PTHR11909">
    <property type="entry name" value="CASEIN KINASE-RELATED"/>
    <property type="match status" value="1"/>
</dbReference>
<dbReference type="InterPro" id="IPR000719">
    <property type="entry name" value="Prot_kinase_dom"/>
</dbReference>
<feature type="domain" description="Protein kinase" evidence="1">
    <location>
        <begin position="38"/>
        <end position="303"/>
    </location>
</feature>
<gene>
    <name evidence="2" type="ORF">NLS_LOCUS1006</name>
</gene>